<feature type="region of interest" description="Disordered" evidence="1">
    <location>
        <begin position="313"/>
        <end position="337"/>
    </location>
</feature>
<proteinExistence type="predicted"/>
<dbReference type="AlphaFoldDB" id="B8MBH4"/>
<protein>
    <submittedName>
        <fullName evidence="3">Uncharacterized protein</fullName>
    </submittedName>
</protein>
<keyword evidence="2" id="KW-0812">Transmembrane</keyword>
<dbReference type="RefSeq" id="XP_002481830.1">
    <property type="nucleotide sequence ID" value="XM_002481785.1"/>
</dbReference>
<feature type="compositionally biased region" description="Polar residues" evidence="1">
    <location>
        <begin position="89"/>
        <end position="98"/>
    </location>
</feature>
<dbReference type="EMBL" id="EQ962655">
    <property type="protein sequence ID" value="EED17838.1"/>
    <property type="molecule type" value="Genomic_DNA"/>
</dbReference>
<keyword evidence="4" id="KW-1185">Reference proteome</keyword>
<reference evidence="4" key="1">
    <citation type="journal article" date="2015" name="Genome Announc.">
        <title>Genome sequence of the AIDS-associated pathogen Penicillium marneffei (ATCC18224) and its near taxonomic relative Talaromyces stipitatus (ATCC10500).</title>
        <authorList>
            <person name="Nierman W.C."/>
            <person name="Fedorova-Abrams N.D."/>
            <person name="Andrianopoulos A."/>
        </authorList>
    </citation>
    <scope>NUCLEOTIDE SEQUENCE [LARGE SCALE GENOMIC DNA]</scope>
    <source>
        <strain evidence="4">ATCC 10500 / CBS 375.48 / QM 6759 / NRRL 1006</strain>
    </source>
</reference>
<dbReference type="Proteomes" id="UP000001745">
    <property type="component" value="Unassembled WGS sequence"/>
</dbReference>
<feature type="compositionally biased region" description="Polar residues" evidence="1">
    <location>
        <begin position="269"/>
        <end position="284"/>
    </location>
</feature>
<evidence type="ECO:0000313" key="4">
    <source>
        <dbReference type="Proteomes" id="UP000001745"/>
    </source>
</evidence>
<name>B8MBH4_TALSN</name>
<dbReference type="OMA" id="WLAICIS"/>
<gene>
    <name evidence="3" type="ORF">TSTA_116280</name>
</gene>
<evidence type="ECO:0000256" key="1">
    <source>
        <dbReference type="SAM" id="MobiDB-lite"/>
    </source>
</evidence>
<keyword evidence="2" id="KW-1133">Transmembrane helix</keyword>
<evidence type="ECO:0000256" key="2">
    <source>
        <dbReference type="SAM" id="Phobius"/>
    </source>
</evidence>
<dbReference type="PhylomeDB" id="B8MBH4"/>
<dbReference type="OrthoDB" id="4227250at2759"/>
<dbReference type="InParanoid" id="B8MBH4"/>
<accession>B8MBH4</accession>
<evidence type="ECO:0000313" key="3">
    <source>
        <dbReference type="EMBL" id="EED17838.1"/>
    </source>
</evidence>
<feature type="transmembrane region" description="Helical" evidence="2">
    <location>
        <begin position="26"/>
        <end position="49"/>
    </location>
</feature>
<sequence length="337" mass="37664">MEAKALGQLLDEKNQSLRLNCKSSQLFHLAFWTVYLLFLRTLGVFLRFIKLSPERLQGHILRTEFRIANIAVSIIQILPDRDISYSSFSKSTYRQQQPRQRDGSYEGSTLSTGPADDLMAPRKSSLESDYTPPAMFIHQPDMAYLRPQAPGPPYRRENFENIRPGSSLISHLPPGIHANGRHRSTQIISQSLDGTVSPPSFAEPIPQIPLPSIPAFIARMPFVSVSDSIYSSDSAQLPFSERKASAEARTYIDVLPKWSFEDSDGAHQVNPTSENDATNASQGNALGFPARIRTDAQLNTLAAVAQQYARMNYRRSRDRRSSSAPVVVQNDAKELED</sequence>
<feature type="region of interest" description="Disordered" evidence="1">
    <location>
        <begin position="89"/>
        <end position="125"/>
    </location>
</feature>
<organism evidence="3 4">
    <name type="scientific">Talaromyces stipitatus (strain ATCC 10500 / CBS 375.48 / QM 6759 / NRRL 1006)</name>
    <name type="common">Penicillium stipitatum</name>
    <dbReference type="NCBI Taxonomy" id="441959"/>
    <lineage>
        <taxon>Eukaryota</taxon>
        <taxon>Fungi</taxon>
        <taxon>Dikarya</taxon>
        <taxon>Ascomycota</taxon>
        <taxon>Pezizomycotina</taxon>
        <taxon>Eurotiomycetes</taxon>
        <taxon>Eurotiomycetidae</taxon>
        <taxon>Eurotiales</taxon>
        <taxon>Trichocomaceae</taxon>
        <taxon>Talaromyces</taxon>
        <taxon>Talaromyces sect. Talaromyces</taxon>
    </lineage>
</organism>
<feature type="region of interest" description="Disordered" evidence="1">
    <location>
        <begin position="263"/>
        <end position="284"/>
    </location>
</feature>
<keyword evidence="2" id="KW-0472">Membrane</keyword>
<dbReference type="VEuPathDB" id="FungiDB:TSTA_116280"/>
<dbReference type="GeneID" id="8099655"/>
<dbReference type="HOGENOM" id="CLU_826676_0_0_1"/>